<feature type="region of interest" description="Disordered" evidence="1">
    <location>
        <begin position="235"/>
        <end position="258"/>
    </location>
</feature>
<gene>
    <name evidence="2" type="ORF">D9753_22400</name>
</gene>
<name>A0A3G2JFP0_9ACTN</name>
<evidence type="ECO:0000313" key="3">
    <source>
        <dbReference type="Proteomes" id="UP000268329"/>
    </source>
</evidence>
<keyword evidence="3" id="KW-1185">Reference proteome</keyword>
<proteinExistence type="predicted"/>
<protein>
    <submittedName>
        <fullName evidence="2">Uncharacterized protein</fullName>
    </submittedName>
</protein>
<dbReference type="EMBL" id="CP033073">
    <property type="protein sequence ID" value="AYN41170.1"/>
    <property type="molecule type" value="Genomic_DNA"/>
</dbReference>
<dbReference type="RefSeq" id="WP_121788609.1">
    <property type="nucleotide sequence ID" value="NZ_CP033073.1"/>
</dbReference>
<evidence type="ECO:0000256" key="1">
    <source>
        <dbReference type="SAM" id="MobiDB-lite"/>
    </source>
</evidence>
<sequence>MREQPVGRPVTGIRPVQYWDGTPVPFITGWSREHIPPQPLVARRGWRGTTGLGFQDETSHVDRHYDALWPRMSAARGGRPDFVTVHALRQRQAMSRFLCQVCGGPTLGTRRPDERTLFLAGSAAGRPLTDGERTASPPLHAVCARLAVEHCPPLGKGWVAALVSHTPVWGVSGLLYDPHTLHSLPTADPTGMHHVPFTDELRLRWVLAMRLVVTLVDVTPVTDLAALADEEVAVGRGTPDSRGWRADKPATGTAPARS</sequence>
<evidence type="ECO:0000313" key="2">
    <source>
        <dbReference type="EMBL" id="AYN41170.1"/>
    </source>
</evidence>
<dbReference type="KEGG" id="sdd:D9753_22400"/>
<dbReference type="Proteomes" id="UP000268329">
    <property type="component" value="Chromosome"/>
</dbReference>
<reference evidence="2 3" key="1">
    <citation type="submission" date="2018-10" db="EMBL/GenBank/DDBJ databases">
        <title>The genome of Streptomyces dangxiongensis Z022.</title>
        <authorList>
            <person name="Zhang B."/>
        </authorList>
    </citation>
    <scope>NUCLEOTIDE SEQUENCE [LARGE SCALE GENOMIC DNA]</scope>
    <source>
        <strain evidence="2 3">Z022</strain>
    </source>
</reference>
<organism evidence="2 3">
    <name type="scientific">Streptomyces dangxiongensis</name>
    <dbReference type="NCBI Taxonomy" id="1442032"/>
    <lineage>
        <taxon>Bacteria</taxon>
        <taxon>Bacillati</taxon>
        <taxon>Actinomycetota</taxon>
        <taxon>Actinomycetes</taxon>
        <taxon>Kitasatosporales</taxon>
        <taxon>Streptomycetaceae</taxon>
        <taxon>Streptomyces</taxon>
    </lineage>
</organism>
<dbReference type="OrthoDB" id="3689934at2"/>
<accession>A0A3G2JFP0</accession>
<dbReference type="AlphaFoldDB" id="A0A3G2JFP0"/>